<protein>
    <recommendedName>
        <fullName evidence="2">DUF4367 domain-containing protein</fullName>
    </recommendedName>
</protein>
<reference evidence="3 4" key="1">
    <citation type="submission" date="2011-08" db="EMBL/GenBank/DDBJ databases">
        <title>The Genome Sequence of Clostridium orbiscindens 1_3_50AFAA.</title>
        <authorList>
            <consortium name="The Broad Institute Genome Sequencing Platform"/>
            <person name="Earl A."/>
            <person name="Ward D."/>
            <person name="Feldgarden M."/>
            <person name="Gevers D."/>
            <person name="Daigneault M."/>
            <person name="Strauss J."/>
            <person name="Allen-Vercoe E."/>
            <person name="Young S.K."/>
            <person name="Zeng Q."/>
            <person name="Gargeya S."/>
            <person name="Fitzgerald M."/>
            <person name="Haas B."/>
            <person name="Abouelleil A."/>
            <person name="Alvarado L."/>
            <person name="Arachchi H.M."/>
            <person name="Berlin A."/>
            <person name="Brown A."/>
            <person name="Chapman S.B."/>
            <person name="Chen Z."/>
            <person name="Dunbar C."/>
            <person name="Freedman E."/>
            <person name="Gearin G."/>
            <person name="Gellesch M."/>
            <person name="Goldberg J."/>
            <person name="Griggs A."/>
            <person name="Gujja S."/>
            <person name="Heiman D."/>
            <person name="Howarth C."/>
            <person name="Larson L."/>
            <person name="Lui A."/>
            <person name="MacDonald P.J.P."/>
            <person name="Montmayeur A."/>
            <person name="Murphy C."/>
            <person name="Neiman D."/>
            <person name="Pearson M."/>
            <person name="Priest M."/>
            <person name="Roberts A."/>
            <person name="Saif S."/>
            <person name="Shea T."/>
            <person name="Shenoy N."/>
            <person name="Sisk P."/>
            <person name="Stolte C."/>
            <person name="Sykes S."/>
            <person name="Wortman J."/>
            <person name="Nusbaum C."/>
            <person name="Birren B."/>
        </authorList>
    </citation>
    <scope>NUCLEOTIDE SEQUENCE [LARGE SCALE GENOMIC DNA]</scope>
    <source>
        <strain evidence="3 4">1_3_50AFAA</strain>
    </source>
</reference>
<keyword evidence="1" id="KW-0812">Transmembrane</keyword>
<sequence>MLQRNGEDIASKSVFNEANLKEHLRGKTADELIEELEKLYDEEELTGEEFDPRIVEIYIEAMEKVSPPDPAAERAFDRSWALFHTKHRVEKEPSSSHRAVKIRWRIEAAVLIVIFLCVSAAAFGWKDYIITWKDELFGTVPHIPGTMELKEPNVSGYRSLKEAVQKYTDISVVPGWIPPGYTIDEIYEMEVESADVISATYRDGQKSIVIRVFCYRNTEDISDLWVEKDSGLYKDTYQTHGIEHAISENYGHTQIMWRNGQCTCSITGDISRADAERMINSIYENGG</sequence>
<dbReference type="EMBL" id="ADLO01000107">
    <property type="protein sequence ID" value="KGF53588.1"/>
    <property type="molecule type" value="Genomic_DNA"/>
</dbReference>
<evidence type="ECO:0000313" key="3">
    <source>
        <dbReference type="EMBL" id="KGF53588.1"/>
    </source>
</evidence>
<dbReference type="Proteomes" id="UP000029585">
    <property type="component" value="Unassembled WGS sequence"/>
</dbReference>
<keyword evidence="1" id="KW-0472">Membrane</keyword>
<evidence type="ECO:0000313" key="4">
    <source>
        <dbReference type="Proteomes" id="UP000029585"/>
    </source>
</evidence>
<keyword evidence="4" id="KW-1185">Reference proteome</keyword>
<feature type="transmembrane region" description="Helical" evidence="1">
    <location>
        <begin position="106"/>
        <end position="125"/>
    </location>
</feature>
<organism evidence="3 4">
    <name type="scientific">Flavonifractor plautii 1_3_50AFAA</name>
    <dbReference type="NCBI Taxonomy" id="742738"/>
    <lineage>
        <taxon>Bacteria</taxon>
        <taxon>Bacillati</taxon>
        <taxon>Bacillota</taxon>
        <taxon>Clostridia</taxon>
        <taxon>Eubacteriales</taxon>
        <taxon>Oscillospiraceae</taxon>
        <taxon>Flavonifractor</taxon>
    </lineage>
</organism>
<dbReference type="HOGENOM" id="CLU_080946_0_0_9"/>
<dbReference type="AlphaFoldDB" id="A0A096B2K4"/>
<dbReference type="RefSeq" id="WP_009261283.1">
    <property type="nucleotide sequence ID" value="NZ_KN174166.1"/>
</dbReference>
<dbReference type="InterPro" id="IPR025377">
    <property type="entry name" value="DUF4367"/>
</dbReference>
<feature type="domain" description="DUF4367" evidence="2">
    <location>
        <begin position="172"/>
        <end position="282"/>
    </location>
</feature>
<keyword evidence="1" id="KW-1133">Transmembrane helix</keyword>
<gene>
    <name evidence="3" type="ORF">HMPREF9460_03579</name>
</gene>
<proteinExistence type="predicted"/>
<accession>A0A096B2K4</accession>
<evidence type="ECO:0000256" key="1">
    <source>
        <dbReference type="SAM" id="Phobius"/>
    </source>
</evidence>
<dbReference type="Pfam" id="PF14285">
    <property type="entry name" value="DUF4367"/>
    <property type="match status" value="1"/>
</dbReference>
<name>A0A096B2K4_FLAPL</name>
<comment type="caution">
    <text evidence="3">The sequence shown here is derived from an EMBL/GenBank/DDBJ whole genome shotgun (WGS) entry which is preliminary data.</text>
</comment>
<evidence type="ECO:0000259" key="2">
    <source>
        <dbReference type="Pfam" id="PF14285"/>
    </source>
</evidence>